<dbReference type="GO" id="GO:0005634">
    <property type="term" value="C:nucleus"/>
    <property type="evidence" value="ECO:0007669"/>
    <property type="project" value="InterPro"/>
</dbReference>
<name>A0AAV8XK19_9CUCU</name>
<proteinExistence type="predicted"/>
<keyword evidence="3" id="KW-1185">Reference proteome</keyword>
<sequence length="163" mass="18794">DLFLNKDSIICASCAYNIHMFLEFKSVCLYIEDRIARLVRTMDSTKVDVIEVMYLKENTDDTTTNPGDDICRLCLRKGHCVDLNTINEEFAEDIAAKCIPEVDFTVSRDPKICLHCRTSLENYYRFVTKCLVNQKGMTKCSELDPCLDIKLEEIDIKMEDGRN</sequence>
<feature type="non-terminal residue" evidence="2">
    <location>
        <position position="1"/>
    </location>
</feature>
<feature type="non-terminal residue" evidence="2">
    <location>
        <position position="163"/>
    </location>
</feature>
<evidence type="ECO:0000259" key="1">
    <source>
        <dbReference type="SMART" id="SM00868"/>
    </source>
</evidence>
<comment type="caution">
    <text evidence="2">The sequence shown here is derived from an EMBL/GenBank/DDBJ whole genome shotgun (WGS) entry which is preliminary data.</text>
</comment>
<dbReference type="EMBL" id="JAPWTK010000493">
    <property type="protein sequence ID" value="KAJ8939360.1"/>
    <property type="molecule type" value="Genomic_DNA"/>
</dbReference>
<evidence type="ECO:0000313" key="2">
    <source>
        <dbReference type="EMBL" id="KAJ8939360.1"/>
    </source>
</evidence>
<organism evidence="2 3">
    <name type="scientific">Aromia moschata</name>
    <dbReference type="NCBI Taxonomy" id="1265417"/>
    <lineage>
        <taxon>Eukaryota</taxon>
        <taxon>Metazoa</taxon>
        <taxon>Ecdysozoa</taxon>
        <taxon>Arthropoda</taxon>
        <taxon>Hexapoda</taxon>
        <taxon>Insecta</taxon>
        <taxon>Pterygota</taxon>
        <taxon>Neoptera</taxon>
        <taxon>Endopterygota</taxon>
        <taxon>Coleoptera</taxon>
        <taxon>Polyphaga</taxon>
        <taxon>Cucujiformia</taxon>
        <taxon>Chrysomeloidea</taxon>
        <taxon>Cerambycidae</taxon>
        <taxon>Cerambycinae</taxon>
        <taxon>Callichromatini</taxon>
        <taxon>Aromia</taxon>
    </lineage>
</organism>
<reference evidence="2" key="1">
    <citation type="journal article" date="2023" name="Insect Mol. Biol.">
        <title>Genome sequencing provides insights into the evolution of gene families encoding plant cell wall-degrading enzymes in longhorned beetles.</title>
        <authorList>
            <person name="Shin N.R."/>
            <person name="Okamura Y."/>
            <person name="Kirsch R."/>
            <person name="Pauchet Y."/>
        </authorList>
    </citation>
    <scope>NUCLEOTIDE SEQUENCE</scope>
    <source>
        <strain evidence="2">AMC_N1</strain>
    </source>
</reference>
<dbReference type="Proteomes" id="UP001162162">
    <property type="component" value="Unassembled WGS sequence"/>
</dbReference>
<feature type="domain" description="ZAD" evidence="1">
    <location>
        <begin position="70"/>
        <end position="140"/>
    </location>
</feature>
<evidence type="ECO:0000313" key="3">
    <source>
        <dbReference type="Proteomes" id="UP001162162"/>
    </source>
</evidence>
<gene>
    <name evidence="2" type="ORF">NQ318_012041</name>
</gene>
<dbReference type="GO" id="GO:0008270">
    <property type="term" value="F:zinc ion binding"/>
    <property type="evidence" value="ECO:0007669"/>
    <property type="project" value="InterPro"/>
</dbReference>
<dbReference type="InterPro" id="IPR012934">
    <property type="entry name" value="Znf_AD"/>
</dbReference>
<accession>A0AAV8XK19</accession>
<dbReference type="SMART" id="SM00868">
    <property type="entry name" value="zf-AD"/>
    <property type="match status" value="1"/>
</dbReference>
<protein>
    <recommendedName>
        <fullName evidence="1">ZAD domain-containing protein</fullName>
    </recommendedName>
</protein>
<dbReference type="AlphaFoldDB" id="A0AAV8XK19"/>